<reference evidence="8" key="1">
    <citation type="submission" date="2020-05" db="EMBL/GenBank/DDBJ databases">
        <authorList>
            <person name="Chiriac C."/>
            <person name="Salcher M."/>
            <person name="Ghai R."/>
            <person name="Kavagutti S V."/>
        </authorList>
    </citation>
    <scope>NUCLEOTIDE SEQUENCE</scope>
</reference>
<dbReference type="InterPro" id="IPR036259">
    <property type="entry name" value="MFS_trans_sf"/>
</dbReference>
<evidence type="ECO:0000313" key="8">
    <source>
        <dbReference type="EMBL" id="CAB4346526.1"/>
    </source>
</evidence>
<feature type="domain" description="Major facilitator superfamily (MFS) profile" evidence="7">
    <location>
        <begin position="1"/>
        <end position="430"/>
    </location>
</feature>
<dbReference type="GO" id="GO:0016020">
    <property type="term" value="C:membrane"/>
    <property type="evidence" value="ECO:0007669"/>
    <property type="project" value="UniProtKB-SubCell"/>
</dbReference>
<organism evidence="8">
    <name type="scientific">freshwater metagenome</name>
    <dbReference type="NCBI Taxonomy" id="449393"/>
    <lineage>
        <taxon>unclassified sequences</taxon>
        <taxon>metagenomes</taxon>
        <taxon>ecological metagenomes</taxon>
    </lineage>
</organism>
<dbReference type="CDD" id="cd17321">
    <property type="entry name" value="MFS_MMR_MDR_like"/>
    <property type="match status" value="1"/>
</dbReference>
<dbReference type="PANTHER" id="PTHR42718">
    <property type="entry name" value="MAJOR FACILITATOR SUPERFAMILY MULTIDRUG TRANSPORTER MFSC"/>
    <property type="match status" value="1"/>
</dbReference>
<dbReference type="PANTHER" id="PTHR42718:SF9">
    <property type="entry name" value="MAJOR FACILITATOR SUPERFAMILY MULTIDRUG TRANSPORTER MFSC"/>
    <property type="match status" value="1"/>
</dbReference>
<evidence type="ECO:0000256" key="1">
    <source>
        <dbReference type="ARBA" id="ARBA00004141"/>
    </source>
</evidence>
<evidence type="ECO:0000259" key="7">
    <source>
        <dbReference type="PROSITE" id="PS50850"/>
    </source>
</evidence>
<evidence type="ECO:0000256" key="5">
    <source>
        <dbReference type="ARBA" id="ARBA00023136"/>
    </source>
</evidence>
<dbReference type="PROSITE" id="PS50850">
    <property type="entry name" value="MFS"/>
    <property type="match status" value="1"/>
</dbReference>
<dbReference type="Pfam" id="PF07690">
    <property type="entry name" value="MFS_1"/>
    <property type="match status" value="2"/>
</dbReference>
<gene>
    <name evidence="9" type="ORF">UFOPK1906_01457</name>
    <name evidence="8" type="ORF">UFOPK3331_01891</name>
</gene>
<feature type="transmembrane region" description="Helical" evidence="6">
    <location>
        <begin position="340"/>
        <end position="360"/>
    </location>
</feature>
<protein>
    <submittedName>
        <fullName evidence="8">Unannotated protein</fullName>
    </submittedName>
</protein>
<feature type="transmembrane region" description="Helical" evidence="6">
    <location>
        <begin position="87"/>
        <end position="109"/>
    </location>
</feature>
<feature type="transmembrane region" description="Helical" evidence="6">
    <location>
        <begin position="179"/>
        <end position="200"/>
    </location>
</feature>
<feature type="transmembrane region" description="Helical" evidence="6">
    <location>
        <begin position="33"/>
        <end position="50"/>
    </location>
</feature>
<name>A0A6J5ZZ34_9ZZZZ</name>
<dbReference type="InterPro" id="IPR020846">
    <property type="entry name" value="MFS_dom"/>
</dbReference>
<evidence type="ECO:0000256" key="2">
    <source>
        <dbReference type="ARBA" id="ARBA00022448"/>
    </source>
</evidence>
<dbReference type="Gene3D" id="1.20.1720.10">
    <property type="entry name" value="Multidrug resistance protein D"/>
    <property type="match status" value="1"/>
</dbReference>
<evidence type="ECO:0000256" key="3">
    <source>
        <dbReference type="ARBA" id="ARBA00022692"/>
    </source>
</evidence>
<dbReference type="GO" id="GO:0022857">
    <property type="term" value="F:transmembrane transporter activity"/>
    <property type="evidence" value="ECO:0007669"/>
    <property type="project" value="InterPro"/>
</dbReference>
<proteinExistence type="predicted"/>
<feature type="transmembrane region" description="Helical" evidence="6">
    <location>
        <begin position="62"/>
        <end position="81"/>
    </location>
</feature>
<keyword evidence="4 6" id="KW-1133">Transmembrane helix</keyword>
<feature type="transmembrane region" description="Helical" evidence="6">
    <location>
        <begin position="121"/>
        <end position="140"/>
    </location>
</feature>
<keyword evidence="5 6" id="KW-0472">Membrane</keyword>
<comment type="subcellular location">
    <subcellularLocation>
        <location evidence="1">Membrane</location>
        <topology evidence="1">Multi-pass membrane protein</topology>
    </subcellularLocation>
</comment>
<evidence type="ECO:0000313" key="9">
    <source>
        <dbReference type="EMBL" id="CAB4630977.1"/>
    </source>
</evidence>
<dbReference type="EMBL" id="CAEZVC010000104">
    <property type="protein sequence ID" value="CAB4630977.1"/>
    <property type="molecule type" value="Genomic_DNA"/>
</dbReference>
<dbReference type="SUPFAM" id="SSF103473">
    <property type="entry name" value="MFS general substrate transporter"/>
    <property type="match status" value="1"/>
</dbReference>
<feature type="transmembrane region" description="Helical" evidence="6">
    <location>
        <begin position="206"/>
        <end position="228"/>
    </location>
</feature>
<feature type="transmembrane region" description="Helical" evidence="6">
    <location>
        <begin position="406"/>
        <end position="426"/>
    </location>
</feature>
<feature type="transmembrane region" description="Helical" evidence="6">
    <location>
        <begin position="372"/>
        <end position="400"/>
    </location>
</feature>
<dbReference type="InterPro" id="IPR011701">
    <property type="entry name" value="MFS"/>
</dbReference>
<keyword evidence="2" id="KW-0813">Transport</keyword>
<evidence type="ECO:0000256" key="6">
    <source>
        <dbReference type="SAM" id="Phobius"/>
    </source>
</evidence>
<sequence length="463" mass="49023">MLGVFVSGWPAVILVAALPEIGDNLHASRSTLSWVLSLPMLIGAVMLPTFGRLGDLKGQRRVFLIGLTVCGTAAILTSLSWNAASLITFRTISQTAGFATAPTAVALIMETFPLDARPRALGMWAFVSAAAPALGLAFGGPMVELLSWRGVFIVQGALALLFLPLCLRWLDETKRRSNIGFDIAGGIALMLATGSVLLYLDRGGSWGWTQPAELCLLVAAPMLTLLFIRIEKRAKFPLLPTGLLANRAYSMPAVSEFLSQASSNAVFFSAPLLLQQRFGKTIAETAFLMLPLPLGMCFGAIIGGRVAARYGERRGGLIGTSAMALSMLLFLAGYNTKMMGLVTIALIIQGIANGFVRPAVASAGGAALSPEYFGVGMATLRMIALLGSTMGISIALAASVVGGFRAIYITTFVLALMATATMTRVISHKRLTGTPEERKEQERKLIADMETEAGLTTLPAFEG</sequence>
<evidence type="ECO:0000256" key="4">
    <source>
        <dbReference type="ARBA" id="ARBA00022989"/>
    </source>
</evidence>
<feature type="transmembrane region" description="Helical" evidence="6">
    <location>
        <begin position="146"/>
        <end position="167"/>
    </location>
</feature>
<keyword evidence="3 6" id="KW-0812">Transmembrane</keyword>
<dbReference type="AlphaFoldDB" id="A0A6J5ZZ34"/>
<dbReference type="EMBL" id="CAESAL010000112">
    <property type="protein sequence ID" value="CAB4346526.1"/>
    <property type="molecule type" value="Genomic_DNA"/>
</dbReference>
<feature type="transmembrane region" description="Helical" evidence="6">
    <location>
        <begin position="286"/>
        <end position="308"/>
    </location>
</feature>
<feature type="transmembrane region" description="Helical" evidence="6">
    <location>
        <begin position="315"/>
        <end position="334"/>
    </location>
</feature>
<dbReference type="Gene3D" id="1.20.1250.20">
    <property type="entry name" value="MFS general substrate transporter like domains"/>
    <property type="match status" value="1"/>
</dbReference>
<accession>A0A6J5ZZ34</accession>